<dbReference type="PANTHER" id="PTHR33376">
    <property type="match status" value="1"/>
</dbReference>
<evidence type="ECO:0000313" key="7">
    <source>
        <dbReference type="Proteomes" id="UP000199107"/>
    </source>
</evidence>
<proteinExistence type="inferred from homology"/>
<organism evidence="6 7">
    <name type="scientific">Franzmannia pantelleriensis</name>
    <dbReference type="NCBI Taxonomy" id="48727"/>
    <lineage>
        <taxon>Bacteria</taxon>
        <taxon>Pseudomonadati</taxon>
        <taxon>Pseudomonadota</taxon>
        <taxon>Gammaproteobacteria</taxon>
        <taxon>Oceanospirillales</taxon>
        <taxon>Halomonadaceae</taxon>
        <taxon>Franzmannia</taxon>
    </lineage>
</organism>
<feature type="chain" id="PRO_5011518233" evidence="5">
    <location>
        <begin position="25"/>
        <end position="325"/>
    </location>
</feature>
<sequence length="325" mass="36106">MLFPRVAVATLAIAVASVSLQAQAREITFGHVGGPDSLFTDSANYFAGLVNERLPEPYEVVPFGSSQLGTDSELLQRLRLGTVDLALPSTIMSSVADEFGLFELPYLIQDREHMQRVEEEVFWPHLAPLAEGNGYRILAVWENGFRHITNNRRAINTPEDLRGVKLRVPQGVWRVRMFEEYGAEPSPMSLSEVFMALQTGVMDGQENPLAQIAGQRFQEVQDYLSLTGHVYTPAYLTSGRRFNNLPEEIQEIIIEAARETQAYVYEHAAQLDQDLIAVIEEAGTEVNEVDTSTFIEASSPIYEAFAAEVPGSQELIDQVLALGND</sequence>
<gene>
    <name evidence="6" type="ORF">SAMN05192555_103259</name>
</gene>
<reference evidence="7" key="1">
    <citation type="submission" date="2016-10" db="EMBL/GenBank/DDBJ databases">
        <authorList>
            <person name="Varghese N."/>
            <person name="Submissions S."/>
        </authorList>
    </citation>
    <scope>NUCLEOTIDE SEQUENCE [LARGE SCALE GENOMIC DNA]</scope>
    <source>
        <strain evidence="7">AAP</strain>
    </source>
</reference>
<dbReference type="STRING" id="48727.SAMN05192555_103259"/>
<protein>
    <submittedName>
        <fullName evidence="6">Tripartite ATP-independent transporter solute receptor, DctP family</fullName>
    </submittedName>
</protein>
<keyword evidence="7" id="KW-1185">Reference proteome</keyword>
<dbReference type="InterPro" id="IPR018389">
    <property type="entry name" value="DctP_fam"/>
</dbReference>
<feature type="signal peptide" evidence="5">
    <location>
        <begin position="1"/>
        <end position="24"/>
    </location>
</feature>
<name>A0A1G9IS87_9GAMM</name>
<dbReference type="RefSeq" id="WP_089657522.1">
    <property type="nucleotide sequence ID" value="NZ_FNGH01000003.1"/>
</dbReference>
<dbReference type="GO" id="GO:0030288">
    <property type="term" value="C:outer membrane-bounded periplasmic space"/>
    <property type="evidence" value="ECO:0007669"/>
    <property type="project" value="InterPro"/>
</dbReference>
<dbReference type="CDD" id="cd13603">
    <property type="entry name" value="PBP2_TRAP_Siap_TeaA_like"/>
    <property type="match status" value="1"/>
</dbReference>
<accession>A0A1G9IS87</accession>
<dbReference type="EMBL" id="FNGH01000003">
    <property type="protein sequence ID" value="SDL27843.1"/>
    <property type="molecule type" value="Genomic_DNA"/>
</dbReference>
<evidence type="ECO:0000256" key="4">
    <source>
        <dbReference type="ARBA" id="ARBA00022729"/>
    </source>
</evidence>
<comment type="similarity">
    <text evidence="2">Belongs to the bacterial solute-binding protein 7 family.</text>
</comment>
<dbReference type="Pfam" id="PF03480">
    <property type="entry name" value="DctP"/>
    <property type="match status" value="1"/>
</dbReference>
<dbReference type="InterPro" id="IPR038404">
    <property type="entry name" value="TRAP_DctP_sf"/>
</dbReference>
<keyword evidence="3" id="KW-0813">Transport</keyword>
<evidence type="ECO:0000256" key="2">
    <source>
        <dbReference type="ARBA" id="ARBA00009023"/>
    </source>
</evidence>
<evidence type="ECO:0000256" key="1">
    <source>
        <dbReference type="ARBA" id="ARBA00004196"/>
    </source>
</evidence>
<dbReference type="PANTHER" id="PTHR33376:SF4">
    <property type="entry name" value="SIALIC ACID-BINDING PERIPLASMIC PROTEIN SIAP"/>
    <property type="match status" value="1"/>
</dbReference>
<dbReference type="InterPro" id="IPR004682">
    <property type="entry name" value="TRAP_DctP"/>
</dbReference>
<dbReference type="Gene3D" id="3.40.190.170">
    <property type="entry name" value="Bacterial extracellular solute-binding protein, family 7"/>
    <property type="match status" value="1"/>
</dbReference>
<dbReference type="PIRSF" id="PIRSF006470">
    <property type="entry name" value="DctB"/>
    <property type="match status" value="1"/>
</dbReference>
<keyword evidence="4 5" id="KW-0732">Signal</keyword>
<comment type="subcellular location">
    <subcellularLocation>
        <location evidence="1">Cell envelope</location>
    </subcellularLocation>
</comment>
<dbReference type="Proteomes" id="UP000199107">
    <property type="component" value="Unassembled WGS sequence"/>
</dbReference>
<keyword evidence="6" id="KW-0675">Receptor</keyword>
<evidence type="ECO:0000256" key="3">
    <source>
        <dbReference type="ARBA" id="ARBA00022448"/>
    </source>
</evidence>
<dbReference type="NCBIfam" id="NF037995">
    <property type="entry name" value="TRAP_S1"/>
    <property type="match status" value="1"/>
</dbReference>
<evidence type="ECO:0000256" key="5">
    <source>
        <dbReference type="SAM" id="SignalP"/>
    </source>
</evidence>
<dbReference type="NCBIfam" id="TIGR00787">
    <property type="entry name" value="dctP"/>
    <property type="match status" value="1"/>
</dbReference>
<dbReference type="OrthoDB" id="9771186at2"/>
<dbReference type="GO" id="GO:0055085">
    <property type="term" value="P:transmembrane transport"/>
    <property type="evidence" value="ECO:0007669"/>
    <property type="project" value="InterPro"/>
</dbReference>
<dbReference type="AlphaFoldDB" id="A0A1G9IS87"/>
<dbReference type="SUPFAM" id="SSF53850">
    <property type="entry name" value="Periplasmic binding protein-like II"/>
    <property type="match status" value="1"/>
</dbReference>
<evidence type="ECO:0000313" key="6">
    <source>
        <dbReference type="EMBL" id="SDL27843.1"/>
    </source>
</evidence>